<reference evidence="8 9" key="1">
    <citation type="submission" date="2024-03" db="EMBL/GenBank/DDBJ databases">
        <title>Inconsistent identification of Apilactobacillus kunkeei-related strains obtained by well-developed overall genome related indices.</title>
        <authorList>
            <person name="Maeno S."/>
            <person name="Endo A."/>
        </authorList>
    </citation>
    <scope>NUCLEOTIDE SEQUENCE [LARGE SCALE GENOMIC DNA]</scope>
    <source>
        <strain evidence="8 9">20H-10</strain>
    </source>
</reference>
<feature type="compositionally biased region" description="Polar residues" evidence="5">
    <location>
        <begin position="735"/>
        <end position="750"/>
    </location>
</feature>
<keyword evidence="4" id="KW-0572">Peptidoglycan-anchor</keyword>
<organism evidence="8 9">
    <name type="scientific">Apilactobacillus apinorum</name>
    <dbReference type="NCBI Taxonomy" id="1218495"/>
    <lineage>
        <taxon>Bacteria</taxon>
        <taxon>Bacillati</taxon>
        <taxon>Bacillota</taxon>
        <taxon>Bacilli</taxon>
        <taxon>Lactobacillales</taxon>
        <taxon>Lactobacillaceae</taxon>
        <taxon>Apilactobacillus</taxon>
    </lineage>
</organism>
<dbReference type="Gene3D" id="2.60.40.4300">
    <property type="match status" value="1"/>
</dbReference>
<evidence type="ECO:0000313" key="9">
    <source>
        <dbReference type="Proteomes" id="UP001438112"/>
    </source>
</evidence>
<feature type="transmembrane region" description="Helical" evidence="6">
    <location>
        <begin position="755"/>
        <end position="774"/>
    </location>
</feature>
<evidence type="ECO:0000256" key="3">
    <source>
        <dbReference type="ARBA" id="ARBA00022729"/>
    </source>
</evidence>
<dbReference type="Pfam" id="PF00746">
    <property type="entry name" value="Gram_pos_anchor"/>
    <property type="match status" value="1"/>
</dbReference>
<proteinExistence type="predicted"/>
<sequence length="779" mass="82915">MNFNNELKQRKVLHKVKKNWVVIGMMSVTLLGSGYVVSQLNDNFSGVVAHADGTSTESSSSYPADSSNVSASVQTLSTKTTGLKAGQVVNYSVTLNNNDDLGRVIPQGTQIQLKFNTPQQANLSAVLDYSTYSRFNAENVFSVSQSGNTITLTTNKDLYPGSDTINLSLIAKDPGYNWDGESSEHETNPDDLNVSIDASLIYQNQTISAAFSGSNALSISPNTKSEDDATKQTPTNSVPGHMGSSLIHNFPGQGSDSPYPSAKTKQNDISNNGTSSVYAPVNTNPDGKPYLVTVAEYNAFNDLRYSGAVLSISNAGQYDLKNVYVYAGDSVDNLKDVTNESGIKVGIDGNNALYVDFSKSAYTHSFVDLVAYIPYTDLTAQYSVQGYLNYYDNGNYSSQTIGAANYTIVPTSDNTQKTWLIAPTKTYYTDVNGKVTVSDDQLLSGVSGYKRNDSDSSKFDVINSSDIKLTNAQGLDSGVTQTSNFNNPKEYDVEYQLNGETKTGKVYVINPYEQLSKTVQRTVTVKYVDQHTGTEIASEKTHTATFEGNGIKNDRDGSIQWNPFTPQDDSNSYDITSPSVTGYHLVNSSDSEVTGSLQALGSNVVKTVYYAADVQQSSSATQSSSASSQSSSATQSSSASSQSSSATQSSSTSSQSSSASQSSSTSSQSSSATQSSSTSSQSSSASQSSSSSSQASSSASTPTVDEHGNNNGKSDKKENTSTLVNEHKNNDGHHVNNTSAKSLPQTGDQTNQKSFAITGLVIGLIGLGMAAFGIRRKNK</sequence>
<gene>
    <name evidence="8" type="ORF">AP20H10_12070</name>
</gene>
<keyword evidence="6" id="KW-1133">Transmembrane helix</keyword>
<feature type="domain" description="Gram-positive cocci surface proteins LPxTG" evidence="7">
    <location>
        <begin position="743"/>
        <end position="779"/>
    </location>
</feature>
<feature type="region of interest" description="Disordered" evidence="5">
    <location>
        <begin position="218"/>
        <end position="282"/>
    </location>
</feature>
<dbReference type="NCBIfam" id="TIGR01167">
    <property type="entry name" value="LPXTG_anchor"/>
    <property type="match status" value="1"/>
</dbReference>
<dbReference type="EMBL" id="BAABVV010000038">
    <property type="protein sequence ID" value="GAA6114844.1"/>
    <property type="molecule type" value="Genomic_DNA"/>
</dbReference>
<feature type="region of interest" description="Disordered" evidence="5">
    <location>
        <begin position="546"/>
        <end position="574"/>
    </location>
</feature>
<keyword evidence="9" id="KW-1185">Reference proteome</keyword>
<dbReference type="InterPro" id="IPR039715">
    <property type="entry name" value="ZCCHC10"/>
</dbReference>
<dbReference type="PANTHER" id="PTHR13491">
    <property type="entry name" value="ZCCHC10 PROTEIN"/>
    <property type="match status" value="1"/>
</dbReference>
<evidence type="ECO:0000256" key="6">
    <source>
        <dbReference type="SAM" id="Phobius"/>
    </source>
</evidence>
<feature type="compositionally biased region" description="Polar residues" evidence="5">
    <location>
        <begin position="559"/>
        <end position="574"/>
    </location>
</feature>
<feature type="region of interest" description="Disordered" evidence="5">
    <location>
        <begin position="617"/>
        <end position="750"/>
    </location>
</feature>
<feature type="compositionally biased region" description="Basic and acidic residues" evidence="5">
    <location>
        <begin position="704"/>
        <end position="734"/>
    </location>
</feature>
<evidence type="ECO:0000256" key="1">
    <source>
        <dbReference type="ARBA" id="ARBA00022512"/>
    </source>
</evidence>
<accession>A0ABP9ZJ91</accession>
<dbReference type="InterPro" id="IPR019931">
    <property type="entry name" value="LPXTG_anchor"/>
</dbReference>
<feature type="transmembrane region" description="Helical" evidence="6">
    <location>
        <begin position="20"/>
        <end position="37"/>
    </location>
</feature>
<evidence type="ECO:0000256" key="5">
    <source>
        <dbReference type="SAM" id="MobiDB-lite"/>
    </source>
</evidence>
<evidence type="ECO:0000259" key="7">
    <source>
        <dbReference type="PROSITE" id="PS50847"/>
    </source>
</evidence>
<dbReference type="PROSITE" id="PS50847">
    <property type="entry name" value="GRAM_POS_ANCHORING"/>
    <property type="match status" value="1"/>
</dbReference>
<evidence type="ECO:0000313" key="8">
    <source>
        <dbReference type="EMBL" id="GAA6114844.1"/>
    </source>
</evidence>
<evidence type="ECO:0000256" key="2">
    <source>
        <dbReference type="ARBA" id="ARBA00022525"/>
    </source>
</evidence>
<dbReference type="RefSeq" id="WP_353318459.1">
    <property type="nucleotide sequence ID" value="NZ_BAABVV010000038.1"/>
</dbReference>
<dbReference type="Proteomes" id="UP001438112">
    <property type="component" value="Unassembled WGS sequence"/>
</dbReference>
<keyword evidence="6" id="KW-0812">Transmembrane</keyword>
<comment type="caution">
    <text evidence="8">The sequence shown here is derived from an EMBL/GenBank/DDBJ whole genome shotgun (WGS) entry which is preliminary data.</text>
</comment>
<dbReference type="PANTHER" id="PTHR13491:SF0">
    <property type="entry name" value="ZINC FINGER CCHC DOMAIN-CONTAINING PROTEIN 10"/>
    <property type="match status" value="1"/>
</dbReference>
<name>A0ABP9ZJ91_9LACO</name>
<keyword evidence="1" id="KW-0134">Cell wall</keyword>
<keyword evidence="6" id="KW-0472">Membrane</keyword>
<keyword evidence="2" id="KW-0964">Secreted</keyword>
<evidence type="ECO:0000256" key="4">
    <source>
        <dbReference type="ARBA" id="ARBA00023088"/>
    </source>
</evidence>
<feature type="compositionally biased region" description="Low complexity" evidence="5">
    <location>
        <begin position="617"/>
        <end position="701"/>
    </location>
</feature>
<feature type="compositionally biased region" description="Polar residues" evidence="5">
    <location>
        <begin position="252"/>
        <end position="282"/>
    </location>
</feature>
<keyword evidence="3" id="KW-0732">Signal</keyword>
<protein>
    <recommendedName>
        <fullName evidence="7">Gram-positive cocci surface proteins LPxTG domain-containing protein</fullName>
    </recommendedName>
</protein>